<organism evidence="5 6">
    <name type="scientific">Aureobasidium namibiae CBS 147.97</name>
    <dbReference type="NCBI Taxonomy" id="1043004"/>
    <lineage>
        <taxon>Eukaryota</taxon>
        <taxon>Fungi</taxon>
        <taxon>Dikarya</taxon>
        <taxon>Ascomycota</taxon>
        <taxon>Pezizomycotina</taxon>
        <taxon>Dothideomycetes</taxon>
        <taxon>Dothideomycetidae</taxon>
        <taxon>Dothideales</taxon>
        <taxon>Saccotheciaceae</taxon>
        <taxon>Aureobasidium</taxon>
    </lineage>
</organism>
<dbReference type="SMART" id="SM00906">
    <property type="entry name" value="Fungal_trans"/>
    <property type="match status" value="1"/>
</dbReference>
<dbReference type="InterPro" id="IPR007219">
    <property type="entry name" value="XnlR_reg_dom"/>
</dbReference>
<evidence type="ECO:0000313" key="5">
    <source>
        <dbReference type="EMBL" id="KEQ73076.1"/>
    </source>
</evidence>
<dbReference type="AlphaFoldDB" id="A0A074XEP5"/>
<evidence type="ECO:0000256" key="3">
    <source>
        <dbReference type="SAM" id="MobiDB-lite"/>
    </source>
</evidence>
<keyword evidence="1" id="KW-0479">Metal-binding</keyword>
<dbReference type="GO" id="GO:0003677">
    <property type="term" value="F:DNA binding"/>
    <property type="evidence" value="ECO:0007669"/>
    <property type="project" value="InterPro"/>
</dbReference>
<dbReference type="SUPFAM" id="SSF57701">
    <property type="entry name" value="Zn2/Cys6 DNA-binding domain"/>
    <property type="match status" value="1"/>
</dbReference>
<evidence type="ECO:0000259" key="4">
    <source>
        <dbReference type="PROSITE" id="PS50048"/>
    </source>
</evidence>
<dbReference type="GeneID" id="25410618"/>
<gene>
    <name evidence="5" type="ORF">M436DRAFT_46973</name>
</gene>
<dbReference type="InterPro" id="IPR050797">
    <property type="entry name" value="Carb_Metab_Trans_Reg"/>
</dbReference>
<dbReference type="Proteomes" id="UP000027730">
    <property type="component" value="Unassembled WGS sequence"/>
</dbReference>
<dbReference type="PROSITE" id="PS50048">
    <property type="entry name" value="ZN2_CY6_FUNGAL_2"/>
    <property type="match status" value="1"/>
</dbReference>
<reference evidence="5 6" key="1">
    <citation type="journal article" date="2014" name="BMC Genomics">
        <title>Genome sequencing of four Aureobasidium pullulans varieties: biotechnological potential, stress tolerance, and description of new species.</title>
        <authorList>
            <person name="Gostin Ar C."/>
            <person name="Ohm R.A."/>
            <person name="Kogej T."/>
            <person name="Sonjak S."/>
            <person name="Turk M."/>
            <person name="Zajc J."/>
            <person name="Zalar P."/>
            <person name="Grube M."/>
            <person name="Sun H."/>
            <person name="Han J."/>
            <person name="Sharma A."/>
            <person name="Chiniquy J."/>
            <person name="Ngan C.Y."/>
            <person name="Lipzen A."/>
            <person name="Barry K."/>
            <person name="Grigoriev I.V."/>
            <person name="Gunde-Cimerman N."/>
        </authorList>
    </citation>
    <scope>NUCLEOTIDE SEQUENCE [LARGE SCALE GENOMIC DNA]</scope>
    <source>
        <strain evidence="5 6">CBS 147.97</strain>
    </source>
</reference>
<feature type="domain" description="Zn(2)-C6 fungal-type" evidence="4">
    <location>
        <begin position="17"/>
        <end position="49"/>
    </location>
</feature>
<dbReference type="Pfam" id="PF00172">
    <property type="entry name" value="Zn_clus"/>
    <property type="match status" value="1"/>
</dbReference>
<keyword evidence="6" id="KW-1185">Reference proteome</keyword>
<sequence>MQTSNQGRPYRSHLRPACDACRRRKSRCTTTEGSDQCLLCQIHGSRCVFVHSEQSRRRKVPASQGRTSSYADSFESNIDPDNSSMSMTCNEETQIADTVLSDGQTYRSDSAPVVNSARPHAPAIEEASMSAMLAESGDSSTHIISPAIVDDNEELDSYLSSDPAVGIRRITRTSSTSTNMGPPSRRVLFNTVLKKPLGIHARQTLAASKLEVIEKLLEPHVMDLIDLHHPGRLLTYLRFFEHANICFPVLDETSFRRTYFEHKDHLSPALLANLYANAMSYWNNSPRLRNRQPPDHRYIWVQANEALHSELFLSPGISTVISIILNVHGRPSTSMFGNGGMVGTAVALSNSLGLNRDCSAWEISPGEKALRSRIWSIVVLMDRWTSLAYGTPLLIHRAQYDVPVPSIELLAPSNASALQLAGLSVFTALLTLTIVLSHYLEHVYSIARVAINIRQSVSQLDLETLLTDWEDTLDDDIRRLVIRGNDLDRAGAGNLRLSYLAVKLLLRRIGCDTANHDSAVQARLQTQRVAEEIVLHVQELKQPYLRGFWLPTNGFTLTSATLFLLRDALKTTTKTRNTSLKLAKDMISSLQTHRETDAWDLADDCLSNCTDMTDRVEAGRTFESPGMIETQYFVDNNSLMFNDPVLGFASAFDFDLENFQWNETT</sequence>
<keyword evidence="2" id="KW-0539">Nucleus</keyword>
<dbReference type="Pfam" id="PF04082">
    <property type="entry name" value="Fungal_trans"/>
    <property type="match status" value="1"/>
</dbReference>
<dbReference type="InterPro" id="IPR036864">
    <property type="entry name" value="Zn2-C6_fun-type_DNA-bd_sf"/>
</dbReference>
<dbReference type="EMBL" id="KL584710">
    <property type="protein sequence ID" value="KEQ73076.1"/>
    <property type="molecule type" value="Genomic_DNA"/>
</dbReference>
<proteinExistence type="predicted"/>
<dbReference type="CDD" id="cd12148">
    <property type="entry name" value="fungal_TF_MHR"/>
    <property type="match status" value="1"/>
</dbReference>
<dbReference type="GO" id="GO:0001080">
    <property type="term" value="P:nitrogen catabolite activation of transcription from RNA polymerase II promoter"/>
    <property type="evidence" value="ECO:0007669"/>
    <property type="project" value="TreeGrafter"/>
</dbReference>
<name>A0A074XEP5_9PEZI</name>
<protein>
    <recommendedName>
        <fullName evidence="4">Zn(2)-C6 fungal-type domain-containing protein</fullName>
    </recommendedName>
</protein>
<dbReference type="PANTHER" id="PTHR31668">
    <property type="entry name" value="GLUCOSE TRANSPORT TRANSCRIPTION REGULATOR RGT1-RELATED-RELATED"/>
    <property type="match status" value="1"/>
</dbReference>
<dbReference type="PROSITE" id="PS00463">
    <property type="entry name" value="ZN2_CY6_FUNGAL_1"/>
    <property type="match status" value="1"/>
</dbReference>
<dbReference type="InterPro" id="IPR001138">
    <property type="entry name" value="Zn2Cys6_DnaBD"/>
</dbReference>
<feature type="region of interest" description="Disordered" evidence="3">
    <location>
        <begin position="53"/>
        <end position="79"/>
    </location>
</feature>
<evidence type="ECO:0000313" key="6">
    <source>
        <dbReference type="Proteomes" id="UP000027730"/>
    </source>
</evidence>
<feature type="compositionally biased region" description="Polar residues" evidence="3">
    <location>
        <begin position="64"/>
        <end position="79"/>
    </location>
</feature>
<evidence type="ECO:0000256" key="1">
    <source>
        <dbReference type="ARBA" id="ARBA00022723"/>
    </source>
</evidence>
<dbReference type="RefSeq" id="XP_013426946.1">
    <property type="nucleotide sequence ID" value="XM_013571492.1"/>
</dbReference>
<dbReference type="STRING" id="1043004.A0A074XEP5"/>
<dbReference type="GO" id="GO:0005634">
    <property type="term" value="C:nucleus"/>
    <property type="evidence" value="ECO:0007669"/>
    <property type="project" value="TreeGrafter"/>
</dbReference>
<dbReference type="GO" id="GO:0000981">
    <property type="term" value="F:DNA-binding transcription factor activity, RNA polymerase II-specific"/>
    <property type="evidence" value="ECO:0007669"/>
    <property type="project" value="InterPro"/>
</dbReference>
<evidence type="ECO:0000256" key="2">
    <source>
        <dbReference type="ARBA" id="ARBA00023242"/>
    </source>
</evidence>
<dbReference type="GO" id="GO:0008270">
    <property type="term" value="F:zinc ion binding"/>
    <property type="evidence" value="ECO:0007669"/>
    <property type="project" value="InterPro"/>
</dbReference>
<accession>A0A074XEP5</accession>
<dbReference type="GO" id="GO:0006351">
    <property type="term" value="P:DNA-templated transcription"/>
    <property type="evidence" value="ECO:0007669"/>
    <property type="project" value="InterPro"/>
</dbReference>
<dbReference type="Gene3D" id="4.10.240.10">
    <property type="entry name" value="Zn(2)-C6 fungal-type DNA-binding domain"/>
    <property type="match status" value="1"/>
</dbReference>
<dbReference type="CDD" id="cd00067">
    <property type="entry name" value="GAL4"/>
    <property type="match status" value="1"/>
</dbReference>
<dbReference type="PANTHER" id="PTHR31668:SF10">
    <property type="entry name" value="ZN(II)2CYS6 TRANSCRIPTION FACTOR (EUROFUNG)"/>
    <property type="match status" value="1"/>
</dbReference>
<dbReference type="SMART" id="SM00066">
    <property type="entry name" value="GAL4"/>
    <property type="match status" value="1"/>
</dbReference>
<dbReference type="OrthoDB" id="3034343at2759"/>
<dbReference type="HOGENOM" id="CLU_009827_0_0_1"/>